<accession>A0A2U3Q7C4</accession>
<protein>
    <submittedName>
        <fullName evidence="2">Uncharacterized protein</fullName>
    </submittedName>
</protein>
<dbReference type="Proteomes" id="UP000246085">
    <property type="component" value="Chromosome BRAD3257"/>
</dbReference>
<dbReference type="EMBL" id="LS398110">
    <property type="protein sequence ID" value="SPP97248.1"/>
    <property type="molecule type" value="Genomic_DNA"/>
</dbReference>
<keyword evidence="4" id="KW-1185">Reference proteome</keyword>
<organism evidence="2 3">
    <name type="scientific">Bradyrhizobium vignae</name>
    <dbReference type="NCBI Taxonomy" id="1549949"/>
    <lineage>
        <taxon>Bacteria</taxon>
        <taxon>Pseudomonadati</taxon>
        <taxon>Pseudomonadota</taxon>
        <taxon>Alphaproteobacteria</taxon>
        <taxon>Hyphomicrobiales</taxon>
        <taxon>Nitrobacteraceae</taxon>
        <taxon>Bradyrhizobium</taxon>
    </lineage>
</organism>
<evidence type="ECO:0000313" key="2">
    <source>
        <dbReference type="EMBL" id="SPP97248.1"/>
    </source>
</evidence>
<dbReference type="EMBL" id="JAGIKT010000076">
    <property type="protein sequence ID" value="MBP0115093.1"/>
    <property type="molecule type" value="Genomic_DNA"/>
</dbReference>
<dbReference type="AlphaFoldDB" id="A0A2U3Q7C4"/>
<evidence type="ECO:0000313" key="4">
    <source>
        <dbReference type="Proteomes" id="UP000669317"/>
    </source>
</evidence>
<dbReference type="KEGG" id="bvz:BRAD3257_6352"/>
<name>A0A2U3Q7C4_9BRAD</name>
<evidence type="ECO:0000313" key="3">
    <source>
        <dbReference type="Proteomes" id="UP000246085"/>
    </source>
</evidence>
<proteinExistence type="predicted"/>
<dbReference type="RefSeq" id="WP_122404664.1">
    <property type="nucleotide sequence ID" value="NZ_JAGIKT010000076.1"/>
</dbReference>
<sequence>MVTKLEHARALKQMKIPLNTPVEQRTFSAEYTRNWVHLMAAHREFTQAVTQYTTGTRAGSPGKWKLMRCKLIALDRAFSRCGVLLGKLGGDVLPPEFRTEQDEHEHAILGHFLTEHAAPFIQFWKDAIDAVDAGASLTIKPSDIPPWP</sequence>
<dbReference type="Proteomes" id="UP000669317">
    <property type="component" value="Unassembled WGS sequence"/>
</dbReference>
<reference evidence="2 3" key="1">
    <citation type="submission" date="2018-03" db="EMBL/GenBank/DDBJ databases">
        <authorList>
            <person name="Gully D."/>
        </authorList>
    </citation>
    <scope>NUCLEOTIDE SEQUENCE [LARGE SCALE GENOMIC DNA]</scope>
    <source>
        <strain evidence="2">ORS3257</strain>
    </source>
</reference>
<evidence type="ECO:0000313" key="1">
    <source>
        <dbReference type="EMBL" id="MBP0115093.1"/>
    </source>
</evidence>
<gene>
    <name evidence="2" type="ORF">BRAD3257_6352</name>
    <name evidence="1" type="ORF">JWS04_29315</name>
</gene>
<reference evidence="1 4" key="2">
    <citation type="submission" date="2021-03" db="EMBL/GenBank/DDBJ databases">
        <title>Genome Sequence of Bradyrhizobium vignae strain ISRA400.</title>
        <authorList>
            <person name="Tisa L.S."/>
            <person name="Svistoonoff S."/>
            <person name="Hocher V."/>
            <person name="Fall S."/>
            <person name="Zaiya A."/>
            <person name="Naing D."/>
            <person name="Niang N."/>
            <person name="Diouf A."/>
            <person name="Dasylva M.C."/>
            <person name="Toure O."/>
            <person name="Gueye M."/>
            <person name="Gully D."/>
            <person name="Tisseyre P."/>
            <person name="Simpson S."/>
            <person name="Morris K."/>
            <person name="Thomas W.K."/>
        </authorList>
    </citation>
    <scope>NUCLEOTIDE SEQUENCE [LARGE SCALE GENOMIC DNA]</scope>
    <source>
        <strain evidence="1 4">ISRA400</strain>
    </source>
</reference>